<sequence>MRFPYRSLFLFEADTATVFEVKRLDIQSKNPSHLYFWLYFDNASGQLSQLDFEDMSTEAGEHLREFTQGQLRFNTTEGTFSPTDGTQPLHLRTITPPTLSAELETALFAFFA</sequence>
<comment type="caution">
    <text evidence="1">The sequence shown here is derived from an EMBL/GenBank/DDBJ whole genome shotgun (WGS) entry which is preliminary data.</text>
</comment>
<evidence type="ECO:0000313" key="1">
    <source>
        <dbReference type="EMBL" id="NVO32183.1"/>
    </source>
</evidence>
<evidence type="ECO:0000313" key="2">
    <source>
        <dbReference type="Proteomes" id="UP000565521"/>
    </source>
</evidence>
<dbReference type="Proteomes" id="UP000565521">
    <property type="component" value="Unassembled WGS sequence"/>
</dbReference>
<accession>A0A7Y7PQI1</accession>
<proteinExistence type="predicted"/>
<reference evidence="1 2" key="1">
    <citation type="submission" date="2020-05" db="EMBL/GenBank/DDBJ databases">
        <title>Hymenobacter terrestris sp. nov. and Hymenobacter lapidiphilus sp. nov., isolated from regoliths in Antarctica.</title>
        <authorList>
            <person name="Sedlacek I."/>
            <person name="Pantucek R."/>
            <person name="Zeman M."/>
            <person name="Holochova P."/>
            <person name="Kralova S."/>
            <person name="Stankova E."/>
            <person name="Sedo O."/>
            <person name="Micenkova L."/>
            <person name="Svec P."/>
            <person name="Gupta V."/>
            <person name="Sood U."/>
            <person name="Korpole U.S."/>
            <person name="Lal R."/>
        </authorList>
    </citation>
    <scope>NUCLEOTIDE SEQUENCE [LARGE SCALE GENOMIC DNA]</scope>
    <source>
        <strain evidence="1 2">P5342</strain>
    </source>
</reference>
<dbReference type="RefSeq" id="WP_176909067.1">
    <property type="nucleotide sequence ID" value="NZ_JABKAU010000024.1"/>
</dbReference>
<gene>
    <name evidence="1" type="ORF">HW554_13245</name>
</gene>
<keyword evidence="2" id="KW-1185">Reference proteome</keyword>
<name>A0A7Y7PQI1_9BACT</name>
<organism evidence="1 2">
    <name type="scientific">Hymenobacter lapidiphilus</name>
    <dbReference type="NCBI Taxonomy" id="2608003"/>
    <lineage>
        <taxon>Bacteria</taxon>
        <taxon>Pseudomonadati</taxon>
        <taxon>Bacteroidota</taxon>
        <taxon>Cytophagia</taxon>
        <taxon>Cytophagales</taxon>
        <taxon>Hymenobacteraceae</taxon>
        <taxon>Hymenobacter</taxon>
    </lineage>
</organism>
<dbReference type="EMBL" id="JABKAU010000024">
    <property type="protein sequence ID" value="NVO32183.1"/>
    <property type="molecule type" value="Genomic_DNA"/>
</dbReference>
<dbReference type="AlphaFoldDB" id="A0A7Y7PQI1"/>
<protein>
    <submittedName>
        <fullName evidence="1">Uncharacterized protein</fullName>
    </submittedName>
</protein>